<evidence type="ECO:0000313" key="2">
    <source>
        <dbReference type="Proteomes" id="UP001501170"/>
    </source>
</evidence>
<comment type="caution">
    <text evidence="1">The sequence shown here is derived from an EMBL/GenBank/DDBJ whole genome shotgun (WGS) entry which is preliminary data.</text>
</comment>
<reference evidence="1 2" key="1">
    <citation type="journal article" date="2019" name="Int. J. Syst. Evol. Microbiol.">
        <title>The Global Catalogue of Microorganisms (GCM) 10K type strain sequencing project: providing services to taxonomists for standard genome sequencing and annotation.</title>
        <authorList>
            <consortium name="The Broad Institute Genomics Platform"/>
            <consortium name="The Broad Institute Genome Sequencing Center for Infectious Disease"/>
            <person name="Wu L."/>
            <person name="Ma J."/>
        </authorList>
    </citation>
    <scope>NUCLEOTIDE SEQUENCE [LARGE SCALE GENOMIC DNA]</scope>
    <source>
        <strain evidence="1 2">JCM 16227</strain>
    </source>
</reference>
<proteinExistence type="predicted"/>
<dbReference type="Proteomes" id="UP001501170">
    <property type="component" value="Unassembled WGS sequence"/>
</dbReference>
<sequence>MAVCDICGNEYKHALLISVEGREGRGVYDSFECAIAGHAPRCTVCDTPIIGHGVQSDGRVFCCVHCAQRGGDTELVDRVGTATLH</sequence>
<protein>
    <recommendedName>
        <fullName evidence="3">Prokaryotic metallothionein</fullName>
    </recommendedName>
</protein>
<evidence type="ECO:0008006" key="3">
    <source>
        <dbReference type="Google" id="ProtNLM"/>
    </source>
</evidence>
<name>A0ABN3H2K7_9ACTN</name>
<dbReference type="RefSeq" id="WP_006896781.1">
    <property type="nucleotide sequence ID" value="NZ_BAAARB010000002.1"/>
</dbReference>
<gene>
    <name evidence="1" type="ORF">GCM10009855_03620</name>
</gene>
<evidence type="ECO:0000313" key="1">
    <source>
        <dbReference type="EMBL" id="GAA2367674.1"/>
    </source>
</evidence>
<organism evidence="1 2">
    <name type="scientific">Gordonia cholesterolivorans</name>
    <dbReference type="NCBI Taxonomy" id="559625"/>
    <lineage>
        <taxon>Bacteria</taxon>
        <taxon>Bacillati</taxon>
        <taxon>Actinomycetota</taxon>
        <taxon>Actinomycetes</taxon>
        <taxon>Mycobacteriales</taxon>
        <taxon>Gordoniaceae</taxon>
        <taxon>Gordonia</taxon>
    </lineage>
</organism>
<dbReference type="EMBL" id="BAAARB010000002">
    <property type="protein sequence ID" value="GAA2367674.1"/>
    <property type="molecule type" value="Genomic_DNA"/>
</dbReference>
<keyword evidence="2" id="KW-1185">Reference proteome</keyword>
<accession>A0ABN3H2K7</accession>